<accession>A0ACC2U467</accession>
<organism evidence="1 2">
    <name type="scientific">Entomophthora muscae</name>
    <dbReference type="NCBI Taxonomy" id="34485"/>
    <lineage>
        <taxon>Eukaryota</taxon>
        <taxon>Fungi</taxon>
        <taxon>Fungi incertae sedis</taxon>
        <taxon>Zoopagomycota</taxon>
        <taxon>Entomophthoromycotina</taxon>
        <taxon>Entomophthoromycetes</taxon>
        <taxon>Entomophthorales</taxon>
        <taxon>Entomophthoraceae</taxon>
        <taxon>Entomophthora</taxon>
    </lineage>
</organism>
<evidence type="ECO:0000313" key="2">
    <source>
        <dbReference type="Proteomes" id="UP001165960"/>
    </source>
</evidence>
<reference evidence="1" key="1">
    <citation type="submission" date="2022-04" db="EMBL/GenBank/DDBJ databases">
        <title>Genome of the entomopathogenic fungus Entomophthora muscae.</title>
        <authorList>
            <person name="Elya C."/>
            <person name="Lovett B.R."/>
            <person name="Lee E."/>
            <person name="Macias A.M."/>
            <person name="Hajek A.E."/>
            <person name="De Bivort B.L."/>
            <person name="Kasson M.T."/>
            <person name="De Fine Licht H.H."/>
            <person name="Stajich J.E."/>
        </authorList>
    </citation>
    <scope>NUCLEOTIDE SEQUENCE</scope>
    <source>
        <strain evidence="1">Berkeley</strain>
    </source>
</reference>
<name>A0ACC2U467_9FUNG</name>
<dbReference type="EMBL" id="QTSX02001469">
    <property type="protein sequence ID" value="KAJ9081561.1"/>
    <property type="molecule type" value="Genomic_DNA"/>
</dbReference>
<protein>
    <submittedName>
        <fullName evidence="1">Uncharacterized protein</fullName>
    </submittedName>
</protein>
<dbReference type="Proteomes" id="UP001165960">
    <property type="component" value="Unassembled WGS sequence"/>
</dbReference>
<proteinExistence type="predicted"/>
<gene>
    <name evidence="1" type="ORF">DSO57_1013271</name>
</gene>
<keyword evidence="2" id="KW-1185">Reference proteome</keyword>
<comment type="caution">
    <text evidence="1">The sequence shown here is derived from an EMBL/GenBank/DDBJ whole genome shotgun (WGS) entry which is preliminary data.</text>
</comment>
<sequence length="289" mass="31613">MGFLMDVCFIVVSSGSLLTNMVLIAIIFKLGFRSHGMPLGLILAGLDMFISIINVISVSYYLITGHSSHHISHLCSIDGALFNIGIFLSVILVSLTALARASHVFNCLVPVSIKIILALFTGVFTTLIVTRAGIEELNTSDSCFMMSGLTHATLIIYSLVLMLCLTFTVCCYSSVIVSVMCASGKSHADSRYLHTWPPNNPANPWLSKRPVIIRASLTILAYVAIILPPAILMFLEALLPSDRTKQFGTPIDIFLASILVVNPSLVLLLHSSVSQQLFLCYKKFHPYFI</sequence>
<evidence type="ECO:0000313" key="1">
    <source>
        <dbReference type="EMBL" id="KAJ9081561.1"/>
    </source>
</evidence>